<dbReference type="InterPro" id="IPR002694">
    <property type="entry name" value="Znf_CHC2"/>
</dbReference>
<dbReference type="AlphaFoldDB" id="A0A1H0QR48"/>
<evidence type="ECO:0000256" key="1">
    <source>
        <dbReference type="ARBA" id="ARBA00022723"/>
    </source>
</evidence>
<dbReference type="STRING" id="443156.SAMN04489867_1686"/>
<evidence type="ECO:0000256" key="2">
    <source>
        <dbReference type="ARBA" id="ARBA00022771"/>
    </source>
</evidence>
<dbReference type="Gene3D" id="3.40.1360.10">
    <property type="match status" value="1"/>
</dbReference>
<dbReference type="Pfam" id="PF08275">
    <property type="entry name" value="DNAG_N"/>
    <property type="match status" value="1"/>
</dbReference>
<dbReference type="GO" id="GO:0005737">
    <property type="term" value="C:cytoplasm"/>
    <property type="evidence" value="ECO:0007669"/>
    <property type="project" value="TreeGrafter"/>
</dbReference>
<dbReference type="PANTHER" id="PTHR30313:SF2">
    <property type="entry name" value="DNA PRIMASE"/>
    <property type="match status" value="1"/>
</dbReference>
<dbReference type="SMART" id="SM00400">
    <property type="entry name" value="ZnF_CHCC"/>
    <property type="match status" value="1"/>
</dbReference>
<dbReference type="SUPFAM" id="SSF56731">
    <property type="entry name" value="DNA primase core"/>
    <property type="match status" value="1"/>
</dbReference>
<dbReference type="Proteomes" id="UP000199077">
    <property type="component" value="Chromosome I"/>
</dbReference>
<feature type="domain" description="Zinc finger CHC2-type" evidence="4">
    <location>
        <begin position="38"/>
        <end position="92"/>
    </location>
</feature>
<gene>
    <name evidence="5" type="ORF">SAMN04489867_1686</name>
</gene>
<evidence type="ECO:0000259" key="4">
    <source>
        <dbReference type="SMART" id="SM00400"/>
    </source>
</evidence>
<evidence type="ECO:0000313" key="5">
    <source>
        <dbReference type="EMBL" id="SDP19219.1"/>
    </source>
</evidence>
<evidence type="ECO:0000256" key="3">
    <source>
        <dbReference type="ARBA" id="ARBA00022833"/>
    </source>
</evidence>
<dbReference type="OrthoDB" id="9803773at2"/>
<dbReference type="SUPFAM" id="SSF57783">
    <property type="entry name" value="Zinc beta-ribbon"/>
    <property type="match status" value="1"/>
</dbReference>
<dbReference type="Gene3D" id="3.90.580.10">
    <property type="entry name" value="Zinc finger, CHC2-type domain"/>
    <property type="match status" value="1"/>
</dbReference>
<name>A0A1H0QR48_9MICO</name>
<proteinExistence type="predicted"/>
<keyword evidence="6" id="KW-1185">Reference proteome</keyword>
<dbReference type="InterPro" id="IPR013264">
    <property type="entry name" value="DNAG_N"/>
</dbReference>
<evidence type="ECO:0000313" key="6">
    <source>
        <dbReference type="Proteomes" id="UP000199077"/>
    </source>
</evidence>
<dbReference type="InterPro" id="IPR037068">
    <property type="entry name" value="DNA_primase_core_N_sf"/>
</dbReference>
<keyword evidence="1" id="KW-0479">Metal-binding</keyword>
<keyword evidence="3" id="KW-0862">Zinc</keyword>
<dbReference type="PANTHER" id="PTHR30313">
    <property type="entry name" value="DNA PRIMASE"/>
    <property type="match status" value="1"/>
</dbReference>
<dbReference type="Pfam" id="PF13155">
    <property type="entry name" value="Toprim_2"/>
    <property type="match status" value="1"/>
</dbReference>
<dbReference type="EMBL" id="LT629711">
    <property type="protein sequence ID" value="SDP19219.1"/>
    <property type="molecule type" value="Genomic_DNA"/>
</dbReference>
<dbReference type="GO" id="GO:0003677">
    <property type="term" value="F:DNA binding"/>
    <property type="evidence" value="ECO:0007669"/>
    <property type="project" value="InterPro"/>
</dbReference>
<accession>A0A1H0QR48</accession>
<dbReference type="InterPro" id="IPR050219">
    <property type="entry name" value="DnaG_primase"/>
</dbReference>
<dbReference type="GO" id="GO:0008270">
    <property type="term" value="F:zinc ion binding"/>
    <property type="evidence" value="ECO:0007669"/>
    <property type="project" value="UniProtKB-KW"/>
</dbReference>
<dbReference type="InterPro" id="IPR036977">
    <property type="entry name" value="DNA_primase_Znf_CHC2"/>
</dbReference>
<dbReference type="GO" id="GO:0003899">
    <property type="term" value="F:DNA-directed RNA polymerase activity"/>
    <property type="evidence" value="ECO:0007669"/>
    <property type="project" value="InterPro"/>
</dbReference>
<protein>
    <submittedName>
        <fullName evidence="5">DNA primase</fullName>
    </submittedName>
</protein>
<organism evidence="5 6">
    <name type="scientific">Pedococcus dokdonensis</name>
    <dbReference type="NCBI Taxonomy" id="443156"/>
    <lineage>
        <taxon>Bacteria</taxon>
        <taxon>Bacillati</taxon>
        <taxon>Actinomycetota</taxon>
        <taxon>Actinomycetes</taxon>
        <taxon>Micrococcales</taxon>
        <taxon>Intrasporangiaceae</taxon>
        <taxon>Pedococcus</taxon>
    </lineage>
</organism>
<dbReference type="GO" id="GO:0006269">
    <property type="term" value="P:DNA replication, synthesis of primer"/>
    <property type="evidence" value="ECO:0007669"/>
    <property type="project" value="TreeGrafter"/>
</dbReference>
<dbReference type="RefSeq" id="WP_091783979.1">
    <property type="nucleotide sequence ID" value="NZ_LT629711.1"/>
</dbReference>
<dbReference type="Gene3D" id="3.90.980.10">
    <property type="entry name" value="DNA primase, catalytic core, N-terminal domain"/>
    <property type="match status" value="1"/>
</dbReference>
<keyword evidence="2" id="KW-0863">Zinc-finger</keyword>
<sequence>MTTARTGPVDIPAVRAAHPIHEVVAAAGIKLSSRGHGFVGCCPFHDDSTPSLSVGGVKDRFHCFGCGASGDVIDFVARLEGLGFREAVQRLNSVNAAVAASTSATRAPAGPDRWPMVSAERGYAINALAWEYCCTTVPHAFAVSYLRHHRGIDVRDLEVQVGEPLVGHTGQPWAGMSRHLLGRGVTADELLAMDLSRRSRTGRLTDTFRGRLVVPVRSPSGHIAGLLGRTTLPDARTPKYRNPTRTATFDKSTALYSPNPASHGTTAVVVEGPIDALAVAASAASSDRLAEFWPCTANGVSVSPSQARRVTTSGAAKVVVALDGDTPGAEGSERWIDAVCRGQRRPAMLTRLPNGMDPADWLARHGATGLAAFDPAATPGDPRPEQPGRELVRAALAAASDPLRETIRDLMPVLMALPTRDARDLAAQADGEMTRQGWNPKGIFTQTLVQAVAVAAAQRCDVAAPRSLRLDAPAADRSLGLGADFPAYR</sequence>
<dbReference type="Pfam" id="PF01807">
    <property type="entry name" value="Zn_ribbon_DnaG"/>
    <property type="match status" value="1"/>
</dbReference>
<reference evidence="6" key="1">
    <citation type="submission" date="2016-10" db="EMBL/GenBank/DDBJ databases">
        <authorList>
            <person name="Varghese N."/>
            <person name="Submissions S."/>
        </authorList>
    </citation>
    <scope>NUCLEOTIDE SEQUENCE [LARGE SCALE GENOMIC DNA]</scope>
    <source>
        <strain evidence="6">DSM 22329</strain>
    </source>
</reference>